<feature type="compositionally biased region" description="Basic and acidic residues" evidence="1">
    <location>
        <begin position="17"/>
        <end position="27"/>
    </location>
</feature>
<name>A0A931CM75_9ACTN</name>
<feature type="region of interest" description="Disordered" evidence="1">
    <location>
        <begin position="14"/>
        <end position="36"/>
    </location>
</feature>
<reference evidence="2" key="1">
    <citation type="submission" date="2020-11" db="EMBL/GenBank/DDBJ databases">
        <title>Isolation and identification of active actinomycetes.</title>
        <authorList>
            <person name="Sun X."/>
        </authorList>
    </citation>
    <scope>NUCLEOTIDE SEQUENCE</scope>
    <source>
        <strain evidence="2">NEAU-A11</strain>
    </source>
</reference>
<dbReference type="Proteomes" id="UP000598146">
    <property type="component" value="Unassembled WGS sequence"/>
</dbReference>
<evidence type="ECO:0000313" key="3">
    <source>
        <dbReference type="Proteomes" id="UP000598146"/>
    </source>
</evidence>
<organism evidence="2 3">
    <name type="scientific">Actinoplanes aureus</name>
    <dbReference type="NCBI Taxonomy" id="2792083"/>
    <lineage>
        <taxon>Bacteria</taxon>
        <taxon>Bacillati</taxon>
        <taxon>Actinomycetota</taxon>
        <taxon>Actinomycetes</taxon>
        <taxon>Micromonosporales</taxon>
        <taxon>Micromonosporaceae</taxon>
        <taxon>Actinoplanes</taxon>
    </lineage>
</organism>
<dbReference type="AlphaFoldDB" id="A0A931CM75"/>
<evidence type="ECO:0000313" key="2">
    <source>
        <dbReference type="EMBL" id="MBG0568848.1"/>
    </source>
</evidence>
<proteinExistence type="predicted"/>
<comment type="caution">
    <text evidence="2">The sequence shown here is derived from an EMBL/GenBank/DDBJ whole genome shotgun (WGS) entry which is preliminary data.</text>
</comment>
<protein>
    <recommendedName>
        <fullName evidence="4">Transposase</fullName>
    </recommendedName>
</protein>
<dbReference type="RefSeq" id="WP_196420614.1">
    <property type="nucleotide sequence ID" value="NZ_JADQTO010000046.1"/>
</dbReference>
<dbReference type="EMBL" id="JADQTO010000046">
    <property type="protein sequence ID" value="MBG0568848.1"/>
    <property type="molecule type" value="Genomic_DNA"/>
</dbReference>
<sequence>MIYDDEPRRRRHYPIWSEDRAGPEARAARKQPARKPRRLIVSRPKQDLIVGLARRYPGWTAQEIHHWIRYQVGRNDVSLKVIKRVLTRMR</sequence>
<accession>A0A931CM75</accession>
<keyword evidence="3" id="KW-1185">Reference proteome</keyword>
<gene>
    <name evidence="2" type="ORF">I4J89_46295</name>
</gene>
<evidence type="ECO:0000256" key="1">
    <source>
        <dbReference type="SAM" id="MobiDB-lite"/>
    </source>
</evidence>
<evidence type="ECO:0008006" key="4">
    <source>
        <dbReference type="Google" id="ProtNLM"/>
    </source>
</evidence>